<dbReference type="AlphaFoldDB" id="A0AAD5CNU1"/>
<evidence type="ECO:0000313" key="4">
    <source>
        <dbReference type="Proteomes" id="UP001206925"/>
    </source>
</evidence>
<organism evidence="3 4">
    <name type="scientific">Ambrosia artemisiifolia</name>
    <name type="common">Common ragweed</name>
    <dbReference type="NCBI Taxonomy" id="4212"/>
    <lineage>
        <taxon>Eukaryota</taxon>
        <taxon>Viridiplantae</taxon>
        <taxon>Streptophyta</taxon>
        <taxon>Embryophyta</taxon>
        <taxon>Tracheophyta</taxon>
        <taxon>Spermatophyta</taxon>
        <taxon>Magnoliopsida</taxon>
        <taxon>eudicotyledons</taxon>
        <taxon>Gunneridae</taxon>
        <taxon>Pentapetalae</taxon>
        <taxon>asterids</taxon>
        <taxon>campanulids</taxon>
        <taxon>Asterales</taxon>
        <taxon>Asteraceae</taxon>
        <taxon>Asteroideae</taxon>
        <taxon>Heliantheae alliance</taxon>
        <taxon>Heliantheae</taxon>
        <taxon>Ambrosia</taxon>
    </lineage>
</organism>
<feature type="compositionally biased region" description="Acidic residues" evidence="1">
    <location>
        <begin position="30"/>
        <end position="42"/>
    </location>
</feature>
<proteinExistence type="predicted"/>
<reference evidence="3" key="1">
    <citation type="submission" date="2022-06" db="EMBL/GenBank/DDBJ databases">
        <title>Uncovering the hologenomic basis of an extraordinary plant invasion.</title>
        <authorList>
            <person name="Bieker V.C."/>
            <person name="Martin M.D."/>
            <person name="Gilbert T."/>
            <person name="Hodgins K."/>
            <person name="Battlay P."/>
            <person name="Petersen B."/>
            <person name="Wilson J."/>
        </authorList>
    </citation>
    <scope>NUCLEOTIDE SEQUENCE</scope>
    <source>
        <strain evidence="3">AA19_3_7</strain>
        <tissue evidence="3">Leaf</tissue>
    </source>
</reference>
<feature type="chain" id="PRO_5041962585" evidence="2">
    <location>
        <begin position="22"/>
        <end position="54"/>
    </location>
</feature>
<comment type="caution">
    <text evidence="3">The sequence shown here is derived from an EMBL/GenBank/DDBJ whole genome shotgun (WGS) entry which is preliminary data.</text>
</comment>
<feature type="signal peptide" evidence="2">
    <location>
        <begin position="1"/>
        <end position="21"/>
    </location>
</feature>
<evidence type="ECO:0000313" key="3">
    <source>
        <dbReference type="EMBL" id="KAI7745358.1"/>
    </source>
</evidence>
<evidence type="ECO:0000256" key="1">
    <source>
        <dbReference type="SAM" id="MobiDB-lite"/>
    </source>
</evidence>
<dbReference type="EMBL" id="JAMZMK010007278">
    <property type="protein sequence ID" value="KAI7745358.1"/>
    <property type="molecule type" value="Genomic_DNA"/>
</dbReference>
<keyword evidence="2" id="KW-0732">Signal</keyword>
<protein>
    <submittedName>
        <fullName evidence="3">Uncharacterized protein</fullName>
    </submittedName>
</protein>
<dbReference type="Proteomes" id="UP001206925">
    <property type="component" value="Unassembled WGS sequence"/>
</dbReference>
<evidence type="ECO:0000256" key="2">
    <source>
        <dbReference type="SAM" id="SignalP"/>
    </source>
</evidence>
<gene>
    <name evidence="3" type="ORF">M8C21_027970</name>
</gene>
<sequence>MKMKAVVVSGFVWAVVVVVAAVEVTVVKEGDEDDNGEEDEDLSFGHSYSDWCQL</sequence>
<name>A0AAD5CNU1_AMBAR</name>
<accession>A0AAD5CNU1</accession>
<feature type="region of interest" description="Disordered" evidence="1">
    <location>
        <begin position="29"/>
        <end position="54"/>
    </location>
</feature>
<keyword evidence="4" id="KW-1185">Reference proteome</keyword>